<evidence type="ECO:0000256" key="1">
    <source>
        <dbReference type="ARBA" id="ARBA00001966"/>
    </source>
</evidence>
<keyword evidence="4" id="KW-0408">Iron</keyword>
<accession>A0A931CZ32</accession>
<comment type="cofactor">
    <cofactor evidence="1">
        <name>[4Fe-4S] cluster</name>
        <dbReference type="ChEBI" id="CHEBI:49883"/>
    </cofactor>
</comment>
<dbReference type="PANTHER" id="PTHR43409">
    <property type="entry name" value="ANAEROBIC MAGNESIUM-PROTOPORPHYRIN IX MONOMETHYL ESTER CYCLASE-RELATED"/>
    <property type="match status" value="1"/>
</dbReference>
<evidence type="ECO:0000256" key="4">
    <source>
        <dbReference type="ARBA" id="ARBA00023004"/>
    </source>
</evidence>
<evidence type="ECO:0000313" key="7">
    <source>
        <dbReference type="Proteomes" id="UP000706172"/>
    </source>
</evidence>
<reference evidence="6" key="1">
    <citation type="submission" date="2020-07" db="EMBL/GenBank/DDBJ databases">
        <title>Severe corrosion of carbon steel in oil field produced water can be linked to methanogenic archaea containing a special type of NiFe hydrogenase.</title>
        <authorList>
            <person name="Lahme S."/>
            <person name="Mand J."/>
            <person name="Longwell J."/>
            <person name="Smith R."/>
            <person name="Enning D."/>
        </authorList>
    </citation>
    <scope>NUCLEOTIDE SEQUENCE</scope>
    <source>
        <strain evidence="6">MIC098Bin6</strain>
    </source>
</reference>
<evidence type="ECO:0000256" key="5">
    <source>
        <dbReference type="ARBA" id="ARBA00023014"/>
    </source>
</evidence>
<dbReference type="AlphaFoldDB" id="A0A931CZ32"/>
<dbReference type="InterPro" id="IPR058240">
    <property type="entry name" value="rSAM_sf"/>
</dbReference>
<proteinExistence type="predicted"/>
<keyword evidence="3" id="KW-0479">Metal-binding</keyword>
<evidence type="ECO:0000313" key="6">
    <source>
        <dbReference type="EMBL" id="MBG0779098.1"/>
    </source>
</evidence>
<gene>
    <name evidence="6" type="ORF">H0S81_04150</name>
</gene>
<dbReference type="Proteomes" id="UP000706172">
    <property type="component" value="Unassembled WGS sequence"/>
</dbReference>
<organism evidence="6 7">
    <name type="scientific">Desulfotignum balticum</name>
    <dbReference type="NCBI Taxonomy" id="115781"/>
    <lineage>
        <taxon>Bacteria</taxon>
        <taxon>Pseudomonadati</taxon>
        <taxon>Thermodesulfobacteriota</taxon>
        <taxon>Desulfobacteria</taxon>
        <taxon>Desulfobacterales</taxon>
        <taxon>Desulfobacteraceae</taxon>
        <taxon>Desulfotignum</taxon>
    </lineage>
</organism>
<dbReference type="EMBL" id="JACCQK010000203">
    <property type="protein sequence ID" value="MBG0779098.1"/>
    <property type="molecule type" value="Genomic_DNA"/>
</dbReference>
<dbReference type="GO" id="GO:0051536">
    <property type="term" value="F:iron-sulfur cluster binding"/>
    <property type="evidence" value="ECO:0007669"/>
    <property type="project" value="UniProtKB-KW"/>
</dbReference>
<dbReference type="InterPro" id="IPR051198">
    <property type="entry name" value="BchE-like"/>
</dbReference>
<comment type="caution">
    <text evidence="6">The sequence shown here is derived from an EMBL/GenBank/DDBJ whole genome shotgun (WGS) entry which is preliminary data.</text>
</comment>
<name>A0A931CZ32_9BACT</name>
<evidence type="ECO:0000256" key="2">
    <source>
        <dbReference type="ARBA" id="ARBA00022691"/>
    </source>
</evidence>
<evidence type="ECO:0000256" key="3">
    <source>
        <dbReference type="ARBA" id="ARBA00022723"/>
    </source>
</evidence>
<protein>
    <submittedName>
        <fullName evidence="6">Radical SAM protein</fullName>
    </submittedName>
</protein>
<sequence>MTMFEGKGPYVRKIAVDRVIEELAWAKAHIPHLRRIIIDDDDFFLNSEDRMTRFLAQYMDQIDLPVFYIQANTRQITEKKLDILVNSGLDLRYLKIGLQSGSTRISREIFNRPLDRCAYLDKLEMVMARGIRVMIDVISDNPYDTLADKYAVLMFYLNILKRIPDPSIERPVKIYDHKLMYYPGTPLYEKVLKDGHIQADYVNQVLLKRSTLRLHEEDRDHDALMVALFNTAANRKPFHRSAHVQLRVLAVPPVFRAAVRWGLAGILNRVSQIPAMAGLPGKS</sequence>
<dbReference type="InterPro" id="IPR023404">
    <property type="entry name" value="rSAM_horseshoe"/>
</dbReference>
<dbReference type="Gene3D" id="3.80.30.20">
    <property type="entry name" value="tm_1862 like domain"/>
    <property type="match status" value="1"/>
</dbReference>
<dbReference type="SUPFAM" id="SSF102114">
    <property type="entry name" value="Radical SAM enzymes"/>
    <property type="match status" value="1"/>
</dbReference>
<dbReference type="GO" id="GO:0046872">
    <property type="term" value="F:metal ion binding"/>
    <property type="evidence" value="ECO:0007669"/>
    <property type="project" value="UniProtKB-KW"/>
</dbReference>
<keyword evidence="5" id="KW-0411">Iron-sulfur</keyword>
<keyword evidence="2" id="KW-0949">S-adenosyl-L-methionine</keyword>